<dbReference type="AlphaFoldDB" id="A0A0L6U6T6"/>
<keyword evidence="1" id="KW-0472">Membrane</keyword>
<feature type="transmembrane region" description="Helical" evidence="1">
    <location>
        <begin position="108"/>
        <end position="127"/>
    </location>
</feature>
<feature type="transmembrane region" description="Helical" evidence="1">
    <location>
        <begin position="58"/>
        <end position="87"/>
    </location>
</feature>
<protein>
    <submittedName>
        <fullName evidence="2">Putative signal peptide protein</fullName>
    </submittedName>
</protein>
<gene>
    <name evidence="2" type="ORF">VP01_954g1</name>
</gene>
<reference evidence="2 3" key="1">
    <citation type="submission" date="2015-08" db="EMBL/GenBank/DDBJ databases">
        <title>Next Generation Sequencing and Analysis of the Genome of Puccinia sorghi L Schw, the Causal Agent of Maize Common Rust.</title>
        <authorList>
            <person name="Rochi L."/>
            <person name="Burguener G."/>
            <person name="Darino M."/>
            <person name="Turjanski A."/>
            <person name="Kreff E."/>
            <person name="Dieguez M.J."/>
            <person name="Sacco F."/>
        </authorList>
    </citation>
    <scope>NUCLEOTIDE SEQUENCE [LARGE SCALE GENOMIC DNA]</scope>
    <source>
        <strain evidence="2 3">RO10H11247</strain>
    </source>
</reference>
<dbReference type="Proteomes" id="UP000037035">
    <property type="component" value="Unassembled WGS sequence"/>
</dbReference>
<accession>A0A0L6U6T6</accession>
<evidence type="ECO:0000313" key="2">
    <source>
        <dbReference type="EMBL" id="KNZ44047.1"/>
    </source>
</evidence>
<comment type="caution">
    <text evidence="2">The sequence shown here is derived from an EMBL/GenBank/DDBJ whole genome shotgun (WGS) entry which is preliminary data.</text>
</comment>
<dbReference type="VEuPathDB" id="FungiDB:VP01_954g1"/>
<organism evidence="2 3">
    <name type="scientific">Puccinia sorghi</name>
    <dbReference type="NCBI Taxonomy" id="27349"/>
    <lineage>
        <taxon>Eukaryota</taxon>
        <taxon>Fungi</taxon>
        <taxon>Dikarya</taxon>
        <taxon>Basidiomycota</taxon>
        <taxon>Pucciniomycotina</taxon>
        <taxon>Pucciniomycetes</taxon>
        <taxon>Pucciniales</taxon>
        <taxon>Pucciniaceae</taxon>
        <taxon>Puccinia</taxon>
    </lineage>
</organism>
<dbReference type="EMBL" id="LAVV01015214">
    <property type="protein sequence ID" value="KNZ44047.1"/>
    <property type="molecule type" value="Genomic_DNA"/>
</dbReference>
<feature type="transmembrane region" description="Helical" evidence="1">
    <location>
        <begin position="221"/>
        <end position="239"/>
    </location>
</feature>
<sequence>MLIFSFWLVTAGEMIMGQESLLKYQFRDLLGCSNVSRISFCGLESLVLSWLSLYKPAIWGSLCPLFLLQSSSPLMLSWGSLLAYTWLLGKRYGPRPLGLFIFLRASTFWVLECLDVFGIVCTCVQVIPKQVYLLYLFLINYFNFCVIWRIRIPPKRGFERQIIYQINLLNFALQKKLSQLPTVDMKHATANLPSILHIMVGVTTEVSWDFLHVNCRQLSQFFLNCCMIILVLLYSKIFYVATGFHRKFKQLVVRKREEWGSIIILKPFYFLLQLIVDIDEWGWENSTFWGKESVMTVLGRGGRAVAGLVLKMRDSLLTSHGRFDQMKYVFKCKRGQGGGCETSSYCVSQGVNLLYTHGILESQPNQQGGDMRCSWKQENSDGLHVYGLYTCSTGGLASLSLLCHRCHHSPRCLHSLNLFHPN</sequence>
<feature type="transmembrane region" description="Helical" evidence="1">
    <location>
        <begin position="133"/>
        <end position="150"/>
    </location>
</feature>
<evidence type="ECO:0000313" key="3">
    <source>
        <dbReference type="Proteomes" id="UP000037035"/>
    </source>
</evidence>
<proteinExistence type="predicted"/>
<keyword evidence="1" id="KW-1133">Transmembrane helix</keyword>
<evidence type="ECO:0000256" key="1">
    <source>
        <dbReference type="SAM" id="Phobius"/>
    </source>
</evidence>
<keyword evidence="1" id="KW-0812">Transmembrane</keyword>
<keyword evidence="3" id="KW-1185">Reference proteome</keyword>
<name>A0A0L6U6T6_9BASI</name>